<proteinExistence type="predicted"/>
<dbReference type="EMBL" id="BGPR01000677">
    <property type="protein sequence ID" value="GBM31182.1"/>
    <property type="molecule type" value="Genomic_DNA"/>
</dbReference>
<gene>
    <name evidence="1" type="ORF">AVEN_242598_1</name>
</gene>
<comment type="caution">
    <text evidence="1">The sequence shown here is derived from an EMBL/GenBank/DDBJ whole genome shotgun (WGS) entry which is preliminary data.</text>
</comment>
<protein>
    <submittedName>
        <fullName evidence="1">Uncharacterized protein</fullName>
    </submittedName>
</protein>
<keyword evidence="2" id="KW-1185">Reference proteome</keyword>
<dbReference type="Proteomes" id="UP000499080">
    <property type="component" value="Unassembled WGS sequence"/>
</dbReference>
<accession>A0A4Y2EPJ8</accession>
<evidence type="ECO:0000313" key="1">
    <source>
        <dbReference type="EMBL" id="GBM31182.1"/>
    </source>
</evidence>
<organism evidence="1 2">
    <name type="scientific">Araneus ventricosus</name>
    <name type="common">Orbweaver spider</name>
    <name type="synonym">Epeira ventricosa</name>
    <dbReference type="NCBI Taxonomy" id="182803"/>
    <lineage>
        <taxon>Eukaryota</taxon>
        <taxon>Metazoa</taxon>
        <taxon>Ecdysozoa</taxon>
        <taxon>Arthropoda</taxon>
        <taxon>Chelicerata</taxon>
        <taxon>Arachnida</taxon>
        <taxon>Araneae</taxon>
        <taxon>Araneomorphae</taxon>
        <taxon>Entelegynae</taxon>
        <taxon>Araneoidea</taxon>
        <taxon>Araneidae</taxon>
        <taxon>Araneus</taxon>
    </lineage>
</organism>
<name>A0A4Y2EPJ8_ARAVE</name>
<dbReference type="AlphaFoldDB" id="A0A4Y2EPJ8"/>
<evidence type="ECO:0000313" key="2">
    <source>
        <dbReference type="Proteomes" id="UP000499080"/>
    </source>
</evidence>
<reference evidence="1 2" key="1">
    <citation type="journal article" date="2019" name="Sci. Rep.">
        <title>Orb-weaving spider Araneus ventricosus genome elucidates the spidroin gene catalogue.</title>
        <authorList>
            <person name="Kono N."/>
            <person name="Nakamura H."/>
            <person name="Ohtoshi R."/>
            <person name="Moran D.A.P."/>
            <person name="Shinohara A."/>
            <person name="Yoshida Y."/>
            <person name="Fujiwara M."/>
            <person name="Mori M."/>
            <person name="Tomita M."/>
            <person name="Arakawa K."/>
        </authorList>
    </citation>
    <scope>NUCLEOTIDE SEQUENCE [LARGE SCALE GENOMIC DNA]</scope>
</reference>
<sequence length="117" mass="12910">MKLSKVESPKLASHIPGTAHLITQFDILNCITPPIKKHRQRDVEIVRTNLDRLASYQAMALAAIWSMGLDCPFRNCPSTAGQMDGLRRVKGVVSQAFRRGQCPGCIGSGMANEMDKR</sequence>